<keyword evidence="3" id="KW-1185">Reference proteome</keyword>
<dbReference type="OrthoDB" id="9805013at2"/>
<dbReference type="InterPro" id="IPR029039">
    <property type="entry name" value="Flavoprotein-like_sf"/>
</dbReference>
<gene>
    <name evidence="2" type="ORF">SG0102_17030</name>
</gene>
<dbReference type="EMBL" id="AP019309">
    <property type="protein sequence ID" value="BBH26769.1"/>
    <property type="molecule type" value="Genomic_DNA"/>
</dbReference>
<dbReference type="Pfam" id="PF02525">
    <property type="entry name" value="Flavodoxin_2"/>
    <property type="match status" value="1"/>
</dbReference>
<name>A0A3G9JUK7_9FIRM</name>
<dbReference type="AlphaFoldDB" id="A0A3G9JUK7"/>
<dbReference type="PANTHER" id="PTHR43741">
    <property type="entry name" value="FMN-DEPENDENT NADH-AZOREDUCTASE 1"/>
    <property type="match status" value="1"/>
</dbReference>
<dbReference type="KEGG" id="ebm:SG0102_17030"/>
<sequence length="191" mass="22166">MKLLYINACIRDESRTNRLARFLIDQIVKMDDIVEEVKLDEKHLHPLDREALKERSLLLFQDVIDHPVFEAAHQFAQADQIIISAPYYDLSFPSLLKVYLENICVASITYDYHRDGSSYGLCKATKLYYVTTAGSRILDDTYGYGYIKALCTQMFDIQQTYEIKVDCLDMVDTDTNVLLEKAKDDILRLFK</sequence>
<dbReference type="FunCoup" id="A0A3G9JUK7">
    <property type="interactions" value="9"/>
</dbReference>
<dbReference type="SUPFAM" id="SSF52218">
    <property type="entry name" value="Flavoproteins"/>
    <property type="match status" value="1"/>
</dbReference>
<dbReference type="Proteomes" id="UP000268059">
    <property type="component" value="Chromosome"/>
</dbReference>
<dbReference type="InterPro" id="IPR003680">
    <property type="entry name" value="Flavodoxin_fold"/>
</dbReference>
<accession>A0A3G9JUK7</accession>
<evidence type="ECO:0000313" key="3">
    <source>
        <dbReference type="Proteomes" id="UP000268059"/>
    </source>
</evidence>
<dbReference type="InParanoid" id="A0A3G9JUK7"/>
<dbReference type="RefSeq" id="WP_157983015.1">
    <property type="nucleotide sequence ID" value="NZ_AP019309.1"/>
</dbReference>
<dbReference type="InterPro" id="IPR050104">
    <property type="entry name" value="FMN-dep_NADH:Q_OxRdtase_AzoR1"/>
</dbReference>
<feature type="domain" description="Flavodoxin-like fold" evidence="1">
    <location>
        <begin position="1"/>
        <end position="136"/>
    </location>
</feature>
<protein>
    <recommendedName>
        <fullName evidence="1">Flavodoxin-like fold domain-containing protein</fullName>
    </recommendedName>
</protein>
<reference evidence="2 3" key="1">
    <citation type="submission" date="2018-11" db="EMBL/GenBank/DDBJ databases">
        <title>Novel Erysipelotrichaceae bacterium isolated from small intestine of a swine.</title>
        <authorList>
            <person name="Kim J.S."/>
            <person name="Choe H."/>
            <person name="Lee Y.R."/>
            <person name="Kim K.M."/>
            <person name="Park D.S."/>
        </authorList>
    </citation>
    <scope>NUCLEOTIDE SEQUENCE [LARGE SCALE GENOMIC DNA]</scope>
    <source>
        <strain evidence="2 3">SG0102</strain>
    </source>
</reference>
<evidence type="ECO:0000259" key="1">
    <source>
        <dbReference type="Pfam" id="PF02525"/>
    </source>
</evidence>
<proteinExistence type="predicted"/>
<evidence type="ECO:0000313" key="2">
    <source>
        <dbReference type="EMBL" id="BBH26769.1"/>
    </source>
</evidence>
<dbReference type="PANTHER" id="PTHR43741:SF4">
    <property type="entry name" value="FMN-DEPENDENT NADH:QUINONE OXIDOREDUCTASE"/>
    <property type="match status" value="1"/>
</dbReference>
<organism evidence="2 3">
    <name type="scientific">Intestinibaculum porci</name>
    <dbReference type="NCBI Taxonomy" id="2487118"/>
    <lineage>
        <taxon>Bacteria</taxon>
        <taxon>Bacillati</taxon>
        <taxon>Bacillota</taxon>
        <taxon>Erysipelotrichia</taxon>
        <taxon>Erysipelotrichales</taxon>
        <taxon>Erysipelotrichaceae</taxon>
        <taxon>Intestinibaculum</taxon>
    </lineage>
</organism>
<dbReference type="Gene3D" id="3.40.50.360">
    <property type="match status" value="1"/>
</dbReference>